<keyword evidence="4" id="KW-1185">Reference proteome</keyword>
<proteinExistence type="predicted"/>
<sequence length="358" mass="40670">MSIRKQTIWNPEKDSYGFVDFGNEIPNEHLEKLATEALVFLLVGTRSHWKCPVGYLLADKMNAKDQATLRFNDLIFKKQGERPLLQSLKDEVEGLIKSISADFMDVRHVKATNPKDVDPKNVSFHVPLHEVYLGLAATTTINEIQQATSEDDVDMHNFLENCRNFLIESIEQIQRRFDLGAEIHDVVQCTLPGRAAARVPSSLANVVKKLPHLNTILDTEKLDGEWREHVFEEKLNPDLTWEEYWLIVRDAKVSSGEPKYPNLTKFVEVVASFPFSNAPVERLFSLLKRIKTDDRTRLKSSSLVSLLQCKLAIKNGRYNAATLTPVKAALELISKMKSSAFDGEAKSLKKQFLDKLFS</sequence>
<gene>
    <name evidence="3" type="ORF">PACLA_8A067452</name>
</gene>
<dbReference type="Pfam" id="PF05699">
    <property type="entry name" value="Dimer_Tnp_hAT"/>
    <property type="match status" value="1"/>
</dbReference>
<accession>A0A6S7HV53</accession>
<dbReference type="GO" id="GO:0046983">
    <property type="term" value="F:protein dimerization activity"/>
    <property type="evidence" value="ECO:0007669"/>
    <property type="project" value="InterPro"/>
</dbReference>
<evidence type="ECO:0000259" key="1">
    <source>
        <dbReference type="Pfam" id="PF05699"/>
    </source>
</evidence>
<evidence type="ECO:0000259" key="2">
    <source>
        <dbReference type="Pfam" id="PF21787"/>
    </source>
</evidence>
<dbReference type="Pfam" id="PF21787">
    <property type="entry name" value="TNP-like_RNaseH_N"/>
    <property type="match status" value="1"/>
</dbReference>
<dbReference type="InterPro" id="IPR008906">
    <property type="entry name" value="HATC_C_dom"/>
</dbReference>
<dbReference type="InterPro" id="IPR012337">
    <property type="entry name" value="RNaseH-like_sf"/>
</dbReference>
<dbReference type="Proteomes" id="UP001152795">
    <property type="component" value="Unassembled WGS sequence"/>
</dbReference>
<dbReference type="EMBL" id="CACRXK020006120">
    <property type="protein sequence ID" value="CAB4008429.1"/>
    <property type="molecule type" value="Genomic_DNA"/>
</dbReference>
<organism evidence="3 4">
    <name type="scientific">Paramuricea clavata</name>
    <name type="common">Red gorgonian</name>
    <name type="synonym">Violescent sea-whip</name>
    <dbReference type="NCBI Taxonomy" id="317549"/>
    <lineage>
        <taxon>Eukaryota</taxon>
        <taxon>Metazoa</taxon>
        <taxon>Cnidaria</taxon>
        <taxon>Anthozoa</taxon>
        <taxon>Octocorallia</taxon>
        <taxon>Malacalcyonacea</taxon>
        <taxon>Plexauridae</taxon>
        <taxon>Paramuricea</taxon>
    </lineage>
</organism>
<dbReference type="SUPFAM" id="SSF53098">
    <property type="entry name" value="Ribonuclease H-like"/>
    <property type="match status" value="1"/>
</dbReference>
<protein>
    <submittedName>
        <fullName evidence="3">Zinc finger MYM-type 1-like</fullName>
    </submittedName>
</protein>
<feature type="domain" description="Transposable element P transposase-like RNase H" evidence="2">
    <location>
        <begin position="1"/>
        <end position="69"/>
    </location>
</feature>
<evidence type="ECO:0000313" key="3">
    <source>
        <dbReference type="EMBL" id="CAB4008429.1"/>
    </source>
</evidence>
<dbReference type="AlphaFoldDB" id="A0A6S7HV53"/>
<reference evidence="3" key="1">
    <citation type="submission" date="2020-04" db="EMBL/GenBank/DDBJ databases">
        <authorList>
            <person name="Alioto T."/>
            <person name="Alioto T."/>
            <person name="Gomez Garrido J."/>
        </authorList>
    </citation>
    <scope>NUCLEOTIDE SEQUENCE</scope>
    <source>
        <strain evidence="3">A484AB</strain>
    </source>
</reference>
<feature type="domain" description="HAT C-terminal dimerisation" evidence="1">
    <location>
        <begin position="257"/>
        <end position="307"/>
    </location>
</feature>
<evidence type="ECO:0000313" key="4">
    <source>
        <dbReference type="Proteomes" id="UP001152795"/>
    </source>
</evidence>
<dbReference type="InterPro" id="IPR048365">
    <property type="entry name" value="TNP-like_RNaseH_N"/>
</dbReference>
<name>A0A6S7HV53_PARCT</name>
<comment type="caution">
    <text evidence="3">The sequence shown here is derived from an EMBL/GenBank/DDBJ whole genome shotgun (WGS) entry which is preliminary data.</text>
</comment>
<dbReference type="OrthoDB" id="6159421at2759"/>